<gene>
    <name evidence="3" type="ORF">MGL_0593</name>
</gene>
<evidence type="ECO:0000313" key="3">
    <source>
        <dbReference type="EMBL" id="EDP45604.1"/>
    </source>
</evidence>
<name>A8PR37_MALGO</name>
<proteinExistence type="predicted"/>
<dbReference type="GeneID" id="5857124"/>
<dbReference type="RefSeq" id="XP_001732818.1">
    <property type="nucleotide sequence ID" value="XM_001732766.1"/>
</dbReference>
<dbReference type="InParanoid" id="A8PR37"/>
<dbReference type="AlphaFoldDB" id="A8PR37"/>
<comment type="caution">
    <text evidence="3">The sequence shown here is derived from an EMBL/GenBank/DDBJ whole genome shotgun (WGS) entry which is preliminary data.</text>
</comment>
<accession>A8PR37</accession>
<dbReference type="OrthoDB" id="5308060at2759"/>
<sequence>MASEQLIQCMAYLGLKSPFSSSTPTPPVASHPPSRLPSAITSFFDHVFPAERMPSRKIIVYTMGGIICVGLGVLTMPYVSTYVQHHLRSSRLPLKGAISKDGTRRQCVIVLGGDTILGSEFVRHFLAHDLIVLASASTEQSVRELESNVPSESQGYIRLFQLNPVAASDKEMTKFVHAIHASLCMRFPWNATGDPYARPGSTVELVGIVNALSYVPDMIDWTSHSGNTESPLAALEPKDVDAALHKHVSAPLSVLSRLLALVTTSKPHKPSNLPILVVHIVSLPGARFVWPAHGATAMIAQAAQTGFTSLRREYTQEWMASLTSTHVPWHQNTGMERKISWTTFQVGPGAMTSSGVSRLLPKVTRLILTPVRSLSLSYTIFGGSLWHAMVMRCIHAALRIVPTTWLDVIISVHERFLERHNTRARVQQAHANPHPSSLQPGVTM</sequence>
<dbReference type="EMBL" id="AAYY01000001">
    <property type="protein sequence ID" value="EDP45604.1"/>
    <property type="molecule type" value="Genomic_DNA"/>
</dbReference>
<evidence type="ECO:0000256" key="1">
    <source>
        <dbReference type="SAM" id="MobiDB-lite"/>
    </source>
</evidence>
<keyword evidence="2" id="KW-0472">Membrane</keyword>
<organism evidence="3 4">
    <name type="scientific">Malassezia globosa (strain ATCC MYA-4612 / CBS 7966)</name>
    <name type="common">Dandruff-associated fungus</name>
    <dbReference type="NCBI Taxonomy" id="425265"/>
    <lineage>
        <taxon>Eukaryota</taxon>
        <taxon>Fungi</taxon>
        <taxon>Dikarya</taxon>
        <taxon>Basidiomycota</taxon>
        <taxon>Ustilaginomycotina</taxon>
        <taxon>Malasseziomycetes</taxon>
        <taxon>Malasseziales</taxon>
        <taxon>Malasseziaceae</taxon>
        <taxon>Malassezia</taxon>
    </lineage>
</organism>
<dbReference type="Proteomes" id="UP000008837">
    <property type="component" value="Unassembled WGS sequence"/>
</dbReference>
<feature type="compositionally biased region" description="Polar residues" evidence="1">
    <location>
        <begin position="434"/>
        <end position="444"/>
    </location>
</feature>
<evidence type="ECO:0000313" key="4">
    <source>
        <dbReference type="Proteomes" id="UP000008837"/>
    </source>
</evidence>
<keyword evidence="2" id="KW-1133">Transmembrane helix</keyword>
<dbReference type="VEuPathDB" id="FungiDB:MGL_0593"/>
<dbReference type="Gene3D" id="3.40.50.720">
    <property type="entry name" value="NAD(P)-binding Rossmann-like Domain"/>
    <property type="match status" value="1"/>
</dbReference>
<dbReference type="STRING" id="425265.A8PR37"/>
<keyword evidence="4" id="KW-1185">Reference proteome</keyword>
<keyword evidence="2" id="KW-0812">Transmembrane</keyword>
<evidence type="ECO:0000256" key="2">
    <source>
        <dbReference type="SAM" id="Phobius"/>
    </source>
</evidence>
<protein>
    <submittedName>
        <fullName evidence="3">Uncharacterized protein</fullName>
    </submittedName>
</protein>
<feature type="region of interest" description="Disordered" evidence="1">
    <location>
        <begin position="425"/>
        <end position="444"/>
    </location>
</feature>
<feature type="transmembrane region" description="Helical" evidence="2">
    <location>
        <begin position="58"/>
        <end position="79"/>
    </location>
</feature>
<dbReference type="KEGG" id="mgl:MGL_0593"/>
<reference evidence="3 4" key="1">
    <citation type="journal article" date="2007" name="Proc. Natl. Acad. Sci. U.S.A.">
        <title>Dandruff-associated Malassezia genomes reveal convergent and divergent virulence traits shared with plant and human fungal pathogens.</title>
        <authorList>
            <person name="Xu J."/>
            <person name="Saunders C.W."/>
            <person name="Hu P."/>
            <person name="Grant R.A."/>
            <person name="Boekhout T."/>
            <person name="Kuramae E.E."/>
            <person name="Kronstad J.W."/>
            <person name="Deangelis Y.M."/>
            <person name="Reeder N.L."/>
            <person name="Johnstone K.R."/>
            <person name="Leland M."/>
            <person name="Fieno A.M."/>
            <person name="Begley W.M."/>
            <person name="Sun Y."/>
            <person name="Lacey M.P."/>
            <person name="Chaudhary T."/>
            <person name="Keough T."/>
            <person name="Chu L."/>
            <person name="Sears R."/>
            <person name="Yuan B."/>
            <person name="Dawson T.L.Jr."/>
        </authorList>
    </citation>
    <scope>NUCLEOTIDE SEQUENCE [LARGE SCALE GENOMIC DNA]</scope>
    <source>
        <strain evidence="4">ATCC MYA-4612 / CBS 7966</strain>
    </source>
</reference>